<evidence type="ECO:0000256" key="2">
    <source>
        <dbReference type="ARBA" id="ARBA00004141"/>
    </source>
</evidence>
<evidence type="ECO:0000256" key="6">
    <source>
        <dbReference type="ARBA" id="ARBA00022723"/>
    </source>
</evidence>
<evidence type="ECO:0000256" key="1">
    <source>
        <dbReference type="ARBA" id="ARBA00001947"/>
    </source>
</evidence>
<dbReference type="Pfam" id="PF02163">
    <property type="entry name" value="Peptidase_M50"/>
    <property type="match status" value="2"/>
</dbReference>
<dbReference type="AlphaFoldDB" id="A0A3S0Y0W1"/>
<keyword evidence="6" id="KW-0479">Metal-binding</keyword>
<dbReference type="GO" id="GO:0016020">
    <property type="term" value="C:membrane"/>
    <property type="evidence" value="ECO:0007669"/>
    <property type="project" value="UniProtKB-SubCell"/>
</dbReference>
<keyword evidence="4" id="KW-0645">Protease</keyword>
<dbReference type="Proteomes" id="UP000278823">
    <property type="component" value="Unassembled WGS sequence"/>
</dbReference>
<evidence type="ECO:0000313" key="15">
    <source>
        <dbReference type="EMBL" id="RUM18875.1"/>
    </source>
</evidence>
<proteinExistence type="inferred from homology"/>
<feature type="domain" description="Peptidase M50" evidence="14">
    <location>
        <begin position="215"/>
        <end position="252"/>
    </location>
</feature>
<protein>
    <recommendedName>
        <fullName evidence="14">Peptidase M50 domain-containing protein</fullName>
    </recommendedName>
</protein>
<evidence type="ECO:0000256" key="12">
    <source>
        <dbReference type="SAM" id="MobiDB-lite"/>
    </source>
</evidence>
<sequence length="314" mass="33988">MFPSPLSSPVHGKMKSTSWAGISTRSSRRSKRARVGSGGAELLRDSHPLSSVRRQQRCKKLKISSYDEGLEFRLASLPPIWIHGGLPIVAIFLTFPLWHGFHGPGIKTAAIVVVGIIFSLLAHELGHALIAHRCGAKPVLIRLHAGGGEAICEVNDRTPWEDRLITLAGPAMNLVIGIACFLILATVLPDQTSPLPNDSLWTKPPPTFGPPLPRAVEWLGWLNLLWAAVNLLPAFPLDGGHLLYSVIEERSGPQPALFWTGLLGTVFAVAAKIIFVGALLAGIVIWSPPYVSPNWKALKSARRSGADIVNLRKP</sequence>
<dbReference type="PANTHER" id="PTHR39188:SF3">
    <property type="entry name" value="STAGE IV SPORULATION PROTEIN FB"/>
    <property type="match status" value="1"/>
</dbReference>
<feature type="transmembrane region" description="Helical" evidence="13">
    <location>
        <begin position="80"/>
        <end position="99"/>
    </location>
</feature>
<dbReference type="GO" id="GO:0008237">
    <property type="term" value="F:metallopeptidase activity"/>
    <property type="evidence" value="ECO:0007669"/>
    <property type="project" value="UniProtKB-KW"/>
</dbReference>
<keyword evidence="9 13" id="KW-1133">Transmembrane helix</keyword>
<keyword evidence="8" id="KW-0862">Zinc</keyword>
<evidence type="ECO:0000256" key="8">
    <source>
        <dbReference type="ARBA" id="ARBA00022833"/>
    </source>
</evidence>
<evidence type="ECO:0000256" key="9">
    <source>
        <dbReference type="ARBA" id="ARBA00022989"/>
    </source>
</evidence>
<keyword evidence="10" id="KW-0482">Metalloprotease</keyword>
<gene>
    <name evidence="15" type="ORF">EFQ99_32155</name>
</gene>
<dbReference type="EMBL" id="RJTH01000022">
    <property type="protein sequence ID" value="RUM18875.1"/>
    <property type="molecule type" value="Genomic_DNA"/>
</dbReference>
<feature type="transmembrane region" description="Helical" evidence="13">
    <location>
        <begin position="164"/>
        <end position="188"/>
    </location>
</feature>
<evidence type="ECO:0000256" key="13">
    <source>
        <dbReference type="SAM" id="Phobius"/>
    </source>
</evidence>
<evidence type="ECO:0000256" key="7">
    <source>
        <dbReference type="ARBA" id="ARBA00022801"/>
    </source>
</evidence>
<keyword evidence="16" id="KW-1185">Reference proteome</keyword>
<evidence type="ECO:0000256" key="11">
    <source>
        <dbReference type="ARBA" id="ARBA00023136"/>
    </source>
</evidence>
<keyword evidence="7" id="KW-0378">Hydrolase</keyword>
<dbReference type="InterPro" id="IPR008915">
    <property type="entry name" value="Peptidase_M50"/>
</dbReference>
<feature type="region of interest" description="Disordered" evidence="12">
    <location>
        <begin position="1"/>
        <end position="44"/>
    </location>
</feature>
<comment type="subcellular location">
    <subcellularLocation>
        <location evidence="2">Membrane</location>
        <topology evidence="2">Multi-pass membrane protein</topology>
    </subcellularLocation>
</comment>
<dbReference type="GO" id="GO:0006508">
    <property type="term" value="P:proteolysis"/>
    <property type="evidence" value="ECO:0007669"/>
    <property type="project" value="UniProtKB-KW"/>
</dbReference>
<evidence type="ECO:0000313" key="16">
    <source>
        <dbReference type="Proteomes" id="UP000278823"/>
    </source>
</evidence>
<reference evidence="16" key="1">
    <citation type="submission" date="2018-11" db="EMBL/GenBank/DDBJ databases">
        <title>Rhizobium chutanense sp. nov., isolated from root nodules of Phaseolus vulgaris in China.</title>
        <authorList>
            <person name="Huo Y."/>
        </authorList>
    </citation>
    <scope>NUCLEOTIDE SEQUENCE [LARGE SCALE GENOMIC DNA]</scope>
    <source>
        <strain evidence="16">CCBAU 65647</strain>
    </source>
</reference>
<feature type="domain" description="Peptidase M50" evidence="14">
    <location>
        <begin position="113"/>
        <end position="186"/>
    </location>
</feature>
<comment type="cofactor">
    <cofactor evidence="1">
        <name>Zn(2+)</name>
        <dbReference type="ChEBI" id="CHEBI:29105"/>
    </cofactor>
</comment>
<name>A0A3S0Y0W1_9HYPH</name>
<dbReference type="GO" id="GO:0046872">
    <property type="term" value="F:metal ion binding"/>
    <property type="evidence" value="ECO:0007669"/>
    <property type="project" value="UniProtKB-KW"/>
</dbReference>
<keyword evidence="5 13" id="KW-0812">Transmembrane</keyword>
<evidence type="ECO:0000256" key="10">
    <source>
        <dbReference type="ARBA" id="ARBA00023049"/>
    </source>
</evidence>
<dbReference type="OrthoDB" id="9781963at2"/>
<evidence type="ECO:0000256" key="4">
    <source>
        <dbReference type="ARBA" id="ARBA00022670"/>
    </source>
</evidence>
<evidence type="ECO:0000259" key="14">
    <source>
        <dbReference type="Pfam" id="PF02163"/>
    </source>
</evidence>
<feature type="transmembrane region" description="Helical" evidence="13">
    <location>
        <begin position="256"/>
        <end position="286"/>
    </location>
</feature>
<evidence type="ECO:0000256" key="5">
    <source>
        <dbReference type="ARBA" id="ARBA00022692"/>
    </source>
</evidence>
<keyword evidence="11 13" id="KW-0472">Membrane</keyword>
<evidence type="ECO:0000256" key="3">
    <source>
        <dbReference type="ARBA" id="ARBA00007931"/>
    </source>
</evidence>
<comment type="similarity">
    <text evidence="3">Belongs to the peptidase M50B family.</text>
</comment>
<feature type="transmembrane region" description="Helical" evidence="13">
    <location>
        <begin position="105"/>
        <end position="123"/>
    </location>
</feature>
<comment type="caution">
    <text evidence="15">The sequence shown here is derived from an EMBL/GenBank/DDBJ whole genome shotgun (WGS) entry which is preliminary data.</text>
</comment>
<accession>A0A3S0Y0W1</accession>
<dbReference type="PANTHER" id="PTHR39188">
    <property type="entry name" value="MEMBRANE-ASSOCIATED ZINC METALLOPROTEASE M50B"/>
    <property type="match status" value="1"/>
</dbReference>
<organism evidence="15 16">
    <name type="scientific">Rhizobium vallis</name>
    <dbReference type="NCBI Taxonomy" id="634290"/>
    <lineage>
        <taxon>Bacteria</taxon>
        <taxon>Pseudomonadati</taxon>
        <taxon>Pseudomonadota</taxon>
        <taxon>Alphaproteobacteria</taxon>
        <taxon>Hyphomicrobiales</taxon>
        <taxon>Rhizobiaceae</taxon>
        <taxon>Rhizobium/Agrobacterium group</taxon>
        <taxon>Rhizobium</taxon>
    </lineage>
</organism>